<dbReference type="InterPro" id="IPR050266">
    <property type="entry name" value="AB_hydrolase_sf"/>
</dbReference>
<dbReference type="InterPro" id="IPR029058">
    <property type="entry name" value="AB_hydrolase_fold"/>
</dbReference>
<dbReference type="Gene3D" id="3.40.50.1820">
    <property type="entry name" value="alpha/beta hydrolase"/>
    <property type="match status" value="1"/>
</dbReference>
<dbReference type="Proteomes" id="UP001354989">
    <property type="component" value="Chromosome"/>
</dbReference>
<dbReference type="SUPFAM" id="SSF53474">
    <property type="entry name" value="alpha/beta-Hydrolases"/>
    <property type="match status" value="1"/>
</dbReference>
<accession>A0ABM7VB94</accession>
<dbReference type="PRINTS" id="PR00412">
    <property type="entry name" value="EPOXHYDRLASE"/>
</dbReference>
<organism evidence="2 3">
    <name type="scientific">Persicobacter psychrovividus</name>
    <dbReference type="NCBI Taxonomy" id="387638"/>
    <lineage>
        <taxon>Bacteria</taxon>
        <taxon>Pseudomonadati</taxon>
        <taxon>Bacteroidota</taxon>
        <taxon>Cytophagia</taxon>
        <taxon>Cytophagales</taxon>
        <taxon>Persicobacteraceae</taxon>
        <taxon>Persicobacter</taxon>
    </lineage>
</organism>
<evidence type="ECO:0000313" key="2">
    <source>
        <dbReference type="EMBL" id="BDC98190.1"/>
    </source>
</evidence>
<sequence>MIKNISQPLLHHHTFIKSQDCDWVVFVHGAGGSSRIWAKQLEDFKAAYNVLLLDLRGHGESQNMIKDLIEGPYTFESIAKDVIYLLEYLKIPKAHFVGISLGTIIIRTIAELRSDMVQSMILGGAITRLKISSRILIKMAELTKQFVPYMWLYRLMAFIIMPKKNHEKSRYIFIREAKKIAQKEFLRWFKLTNDVNPLLKFFKEKEIATPTLYIMGAEDHMFLKPVKEMAQKHHSAFLQIIDNCGHVCNVEAPNYFNNMALSFLSEHKATP</sequence>
<dbReference type="PANTHER" id="PTHR43798">
    <property type="entry name" value="MONOACYLGLYCEROL LIPASE"/>
    <property type="match status" value="1"/>
</dbReference>
<keyword evidence="3" id="KW-1185">Reference proteome</keyword>
<evidence type="ECO:0000313" key="3">
    <source>
        <dbReference type="Proteomes" id="UP001354989"/>
    </source>
</evidence>
<proteinExistence type="predicted"/>
<protein>
    <submittedName>
        <fullName evidence="2">2-succinyl-6-hydroxy-2,4-cyclohexadiene-1-carboxy late synthase</fullName>
    </submittedName>
</protein>
<dbReference type="InterPro" id="IPR000639">
    <property type="entry name" value="Epox_hydrolase-like"/>
</dbReference>
<evidence type="ECO:0000259" key="1">
    <source>
        <dbReference type="Pfam" id="PF00561"/>
    </source>
</evidence>
<dbReference type="PANTHER" id="PTHR43798:SF5">
    <property type="entry name" value="MONOACYLGLYCEROL LIPASE ABHD6"/>
    <property type="match status" value="1"/>
</dbReference>
<name>A0ABM7VB94_9BACT</name>
<dbReference type="Pfam" id="PF00561">
    <property type="entry name" value="Abhydrolase_1"/>
    <property type="match status" value="1"/>
</dbReference>
<dbReference type="InterPro" id="IPR000073">
    <property type="entry name" value="AB_hydrolase_1"/>
</dbReference>
<dbReference type="RefSeq" id="WP_332920861.1">
    <property type="nucleotide sequence ID" value="NZ_AP025292.1"/>
</dbReference>
<reference evidence="2 3" key="1">
    <citation type="submission" date="2021-12" db="EMBL/GenBank/DDBJ databases">
        <title>Genome sequencing of bacteria with rrn-lacking chromosome and rrn-plasmid.</title>
        <authorList>
            <person name="Anda M."/>
            <person name="Iwasaki W."/>
        </authorList>
    </citation>
    <scope>NUCLEOTIDE SEQUENCE [LARGE SCALE GENOMIC DNA]</scope>
    <source>
        <strain evidence="2 3">NBRC 101262</strain>
    </source>
</reference>
<dbReference type="EMBL" id="AP025292">
    <property type="protein sequence ID" value="BDC98190.1"/>
    <property type="molecule type" value="Genomic_DNA"/>
</dbReference>
<gene>
    <name evidence="2" type="ORF">PEPS_04710</name>
</gene>
<feature type="domain" description="AB hydrolase-1" evidence="1">
    <location>
        <begin position="23"/>
        <end position="252"/>
    </location>
</feature>